<sequence length="138" mass="15457">MATNGLGLDITELRLGLPGGNGNRERNEKKRLFIDILGGQWEADFSGNGAGSDRKSQNTEAVIDVSNFRGYSDFIKALESLFKLSNECEYIPIYEDEDGDWMLVGDVAWGMFPSTCKRLRLKKRISDDALQTKNLMSN</sequence>
<proteinExistence type="predicted"/>
<name>A0ACB9H1F8_CICIN</name>
<dbReference type="EMBL" id="CM042009">
    <property type="protein sequence ID" value="KAI3789699.1"/>
    <property type="molecule type" value="Genomic_DNA"/>
</dbReference>
<comment type="caution">
    <text evidence="1">The sequence shown here is derived from an EMBL/GenBank/DDBJ whole genome shotgun (WGS) entry which is preliminary data.</text>
</comment>
<protein>
    <submittedName>
        <fullName evidence="1">Uncharacterized protein</fullName>
    </submittedName>
</protein>
<reference evidence="1 2" key="2">
    <citation type="journal article" date="2022" name="Mol. Ecol. Resour.">
        <title>The genomes of chicory, endive, great burdock and yacon provide insights into Asteraceae paleo-polyploidization history and plant inulin production.</title>
        <authorList>
            <person name="Fan W."/>
            <person name="Wang S."/>
            <person name="Wang H."/>
            <person name="Wang A."/>
            <person name="Jiang F."/>
            <person name="Liu H."/>
            <person name="Zhao H."/>
            <person name="Xu D."/>
            <person name="Zhang Y."/>
        </authorList>
    </citation>
    <scope>NUCLEOTIDE SEQUENCE [LARGE SCALE GENOMIC DNA]</scope>
    <source>
        <strain evidence="2">cv. Punajuju</strain>
        <tissue evidence="1">Leaves</tissue>
    </source>
</reference>
<evidence type="ECO:0000313" key="1">
    <source>
        <dbReference type="EMBL" id="KAI3789699.1"/>
    </source>
</evidence>
<evidence type="ECO:0000313" key="2">
    <source>
        <dbReference type="Proteomes" id="UP001055811"/>
    </source>
</evidence>
<dbReference type="Proteomes" id="UP001055811">
    <property type="component" value="Linkage Group LG01"/>
</dbReference>
<accession>A0ACB9H1F8</accession>
<organism evidence="1 2">
    <name type="scientific">Cichorium intybus</name>
    <name type="common">Chicory</name>
    <dbReference type="NCBI Taxonomy" id="13427"/>
    <lineage>
        <taxon>Eukaryota</taxon>
        <taxon>Viridiplantae</taxon>
        <taxon>Streptophyta</taxon>
        <taxon>Embryophyta</taxon>
        <taxon>Tracheophyta</taxon>
        <taxon>Spermatophyta</taxon>
        <taxon>Magnoliopsida</taxon>
        <taxon>eudicotyledons</taxon>
        <taxon>Gunneridae</taxon>
        <taxon>Pentapetalae</taxon>
        <taxon>asterids</taxon>
        <taxon>campanulids</taxon>
        <taxon>Asterales</taxon>
        <taxon>Asteraceae</taxon>
        <taxon>Cichorioideae</taxon>
        <taxon>Cichorieae</taxon>
        <taxon>Cichoriinae</taxon>
        <taxon>Cichorium</taxon>
    </lineage>
</organism>
<gene>
    <name evidence="1" type="ORF">L2E82_02502</name>
</gene>
<reference evidence="2" key="1">
    <citation type="journal article" date="2022" name="Mol. Ecol. Resour.">
        <title>The genomes of chicory, endive, great burdock and yacon provide insights into Asteraceae palaeo-polyploidization history and plant inulin production.</title>
        <authorList>
            <person name="Fan W."/>
            <person name="Wang S."/>
            <person name="Wang H."/>
            <person name="Wang A."/>
            <person name="Jiang F."/>
            <person name="Liu H."/>
            <person name="Zhao H."/>
            <person name="Xu D."/>
            <person name="Zhang Y."/>
        </authorList>
    </citation>
    <scope>NUCLEOTIDE SEQUENCE [LARGE SCALE GENOMIC DNA]</scope>
    <source>
        <strain evidence="2">cv. Punajuju</strain>
    </source>
</reference>
<keyword evidence="2" id="KW-1185">Reference proteome</keyword>